<reference evidence="1 2" key="1">
    <citation type="submission" date="2019-09" db="EMBL/GenBank/DDBJ databases">
        <title>Bird 10,000 Genomes (B10K) Project - Family phase.</title>
        <authorList>
            <person name="Zhang G."/>
        </authorList>
    </citation>
    <scope>NUCLEOTIDE SEQUENCE [LARGE SCALE GENOMIC DNA]</scope>
    <source>
        <strain evidence="1">B10K-DU-029-44</strain>
        <tissue evidence="1">Heart</tissue>
    </source>
</reference>
<comment type="caution">
    <text evidence="1">The sequence shown here is derived from an EMBL/GenBank/DDBJ whole genome shotgun (WGS) entry which is preliminary data.</text>
</comment>
<evidence type="ECO:0000313" key="1">
    <source>
        <dbReference type="EMBL" id="NWV59541.1"/>
    </source>
</evidence>
<dbReference type="GO" id="GO:0005634">
    <property type="term" value="C:nucleus"/>
    <property type="evidence" value="ECO:0007669"/>
    <property type="project" value="InterPro"/>
</dbReference>
<dbReference type="PANTHER" id="PTHR12792">
    <property type="entry name" value="EXTRA SPINDLE POLES 1-RELATED"/>
    <property type="match status" value="1"/>
</dbReference>
<dbReference type="GO" id="GO:0072686">
    <property type="term" value="C:mitotic spindle"/>
    <property type="evidence" value="ECO:0007669"/>
    <property type="project" value="TreeGrafter"/>
</dbReference>
<dbReference type="GO" id="GO:0006508">
    <property type="term" value="P:proteolysis"/>
    <property type="evidence" value="ECO:0007669"/>
    <property type="project" value="InterPro"/>
</dbReference>
<feature type="non-terminal residue" evidence="1">
    <location>
        <position position="1"/>
    </location>
</feature>
<name>A0A7K6G8Y1_9PASS</name>
<accession>A0A7K6G8Y1</accession>
<proteinExistence type="predicted"/>
<dbReference type="InterPro" id="IPR005314">
    <property type="entry name" value="Peptidase_C50"/>
</dbReference>
<dbReference type="GO" id="GO:0005737">
    <property type="term" value="C:cytoplasm"/>
    <property type="evidence" value="ECO:0007669"/>
    <property type="project" value="TreeGrafter"/>
</dbReference>
<feature type="non-terminal residue" evidence="1">
    <location>
        <position position="146"/>
    </location>
</feature>
<keyword evidence="2" id="KW-1185">Reference proteome</keyword>
<evidence type="ECO:0000313" key="2">
    <source>
        <dbReference type="Proteomes" id="UP000564407"/>
    </source>
</evidence>
<dbReference type="GO" id="GO:0005813">
    <property type="term" value="C:centrosome"/>
    <property type="evidence" value="ECO:0007669"/>
    <property type="project" value="TreeGrafter"/>
</dbReference>
<protein>
    <submittedName>
        <fullName evidence="1">ESPL1 protein</fullName>
    </submittedName>
</protein>
<dbReference type="GO" id="GO:0051307">
    <property type="term" value="P:meiotic chromosome separation"/>
    <property type="evidence" value="ECO:0007669"/>
    <property type="project" value="TreeGrafter"/>
</dbReference>
<dbReference type="EMBL" id="VZRP01001648">
    <property type="protein sequence ID" value="NWV59541.1"/>
    <property type="molecule type" value="Genomic_DNA"/>
</dbReference>
<dbReference type="Proteomes" id="UP000564407">
    <property type="component" value="Unassembled WGS sequence"/>
</dbReference>
<dbReference type="GO" id="GO:0004197">
    <property type="term" value="F:cysteine-type endopeptidase activity"/>
    <property type="evidence" value="ECO:0007669"/>
    <property type="project" value="InterPro"/>
</dbReference>
<gene>
    <name evidence="1" type="primary">Espl1_1</name>
    <name evidence="1" type="ORF">MALELE_R15073</name>
</gene>
<organism evidence="1 2">
    <name type="scientific">Malurus elegans</name>
    <name type="common">Red-winged fairywren</name>
    <dbReference type="NCBI Taxonomy" id="720584"/>
    <lineage>
        <taxon>Eukaryota</taxon>
        <taxon>Metazoa</taxon>
        <taxon>Chordata</taxon>
        <taxon>Craniata</taxon>
        <taxon>Vertebrata</taxon>
        <taxon>Euteleostomi</taxon>
        <taxon>Archelosauria</taxon>
        <taxon>Archosauria</taxon>
        <taxon>Dinosauria</taxon>
        <taxon>Saurischia</taxon>
        <taxon>Theropoda</taxon>
        <taxon>Coelurosauria</taxon>
        <taxon>Aves</taxon>
        <taxon>Neognathae</taxon>
        <taxon>Neoaves</taxon>
        <taxon>Telluraves</taxon>
        <taxon>Australaves</taxon>
        <taxon>Passeriformes</taxon>
        <taxon>Meliphagoidea</taxon>
        <taxon>Maluridae</taxon>
        <taxon>Malurus</taxon>
    </lineage>
</organism>
<dbReference type="PANTHER" id="PTHR12792:SF0">
    <property type="entry name" value="SEPARIN"/>
    <property type="match status" value="1"/>
</dbReference>
<dbReference type="AlphaFoldDB" id="A0A7K6G8Y1"/>
<sequence>MENPKSWCPPGVTVVQLSLVSANPAGFGAALLLTRLERDTEPLSVRIGTGNGRAPLSSILQELDLIQRGQREANGVTERQEWWERRSRLDQRMESLIQSLEGQVLGCWKGLLLPRDPKNSGNFGNSTREEEEELLRELRDCGWDSP</sequence>
<dbReference type="Pfam" id="PF03568">
    <property type="entry name" value="Separin_C"/>
    <property type="match status" value="1"/>
</dbReference>